<accession>A0A5N4DC27</accession>
<comment type="similarity">
    <text evidence="1">Belongs to the dynein light chain Tctex-type family.</text>
</comment>
<protein>
    <submittedName>
        <fullName evidence="3">Uncharacterized protein</fullName>
    </submittedName>
</protein>
<sequence length="115" mass="12369">MQAYLPSKLAGVANYPAQCACLAALLSAEIPELVKAVTPPHYRPVCSISIGSKGQDGVVVSGGCLWDLHAESFATFHYSLAEKTQPLAHQSVTWEHSTHPDKASCFHDSQSMESK</sequence>
<comment type="caution">
    <text evidence="3">The sequence shown here is derived from an EMBL/GenBank/DDBJ whole genome shotgun (WGS) entry which is preliminary data.</text>
</comment>
<evidence type="ECO:0000313" key="3">
    <source>
        <dbReference type="EMBL" id="KAB1268589.1"/>
    </source>
</evidence>
<proteinExistence type="inferred from homology"/>
<dbReference type="Pfam" id="PF03645">
    <property type="entry name" value="Tctex-1"/>
    <property type="match status" value="1"/>
</dbReference>
<dbReference type="EMBL" id="JWIN03000013">
    <property type="protein sequence ID" value="KAB1268589.1"/>
    <property type="molecule type" value="Genomic_DNA"/>
</dbReference>
<dbReference type="CDD" id="cd21451">
    <property type="entry name" value="DLC-like_TCTEX1D"/>
    <property type="match status" value="1"/>
</dbReference>
<evidence type="ECO:0000313" key="4">
    <source>
        <dbReference type="Proteomes" id="UP000299084"/>
    </source>
</evidence>
<keyword evidence="4" id="KW-1185">Reference proteome</keyword>
<dbReference type="Gene3D" id="3.30.1140.40">
    <property type="entry name" value="Tctex-1"/>
    <property type="match status" value="1"/>
</dbReference>
<evidence type="ECO:0000256" key="2">
    <source>
        <dbReference type="SAM" id="MobiDB-lite"/>
    </source>
</evidence>
<dbReference type="AlphaFoldDB" id="A0A5N4DC27"/>
<reference evidence="3 4" key="1">
    <citation type="journal article" date="2019" name="Mol. Ecol. Resour.">
        <title>Improving Illumina assemblies with Hi-C and long reads: an example with the North African dromedary.</title>
        <authorList>
            <person name="Elbers J.P."/>
            <person name="Rogers M.F."/>
            <person name="Perelman P.L."/>
            <person name="Proskuryakova A.A."/>
            <person name="Serdyukova N.A."/>
            <person name="Johnson W.E."/>
            <person name="Horin P."/>
            <person name="Corander J."/>
            <person name="Murphy D."/>
            <person name="Burger P.A."/>
        </authorList>
    </citation>
    <scope>NUCLEOTIDE SEQUENCE [LARGE SCALE GENOMIC DNA]</scope>
    <source>
        <strain evidence="3">Drom800</strain>
        <tissue evidence="3">Blood</tissue>
    </source>
</reference>
<dbReference type="InterPro" id="IPR005334">
    <property type="entry name" value="Tctex-1-like"/>
</dbReference>
<feature type="region of interest" description="Disordered" evidence="2">
    <location>
        <begin position="90"/>
        <end position="115"/>
    </location>
</feature>
<dbReference type="Proteomes" id="UP000299084">
    <property type="component" value="Unassembled WGS sequence"/>
</dbReference>
<name>A0A5N4DC27_CAMDR</name>
<dbReference type="InterPro" id="IPR038586">
    <property type="entry name" value="Tctex-1-like_sf"/>
</dbReference>
<gene>
    <name evidence="3" type="ORF">Cadr_000013955</name>
</gene>
<feature type="compositionally biased region" description="Basic and acidic residues" evidence="2">
    <location>
        <begin position="96"/>
        <end position="105"/>
    </location>
</feature>
<organism evidence="3 4">
    <name type="scientific">Camelus dromedarius</name>
    <name type="common">Dromedary</name>
    <name type="synonym">Arabian camel</name>
    <dbReference type="NCBI Taxonomy" id="9838"/>
    <lineage>
        <taxon>Eukaryota</taxon>
        <taxon>Metazoa</taxon>
        <taxon>Chordata</taxon>
        <taxon>Craniata</taxon>
        <taxon>Vertebrata</taxon>
        <taxon>Euteleostomi</taxon>
        <taxon>Mammalia</taxon>
        <taxon>Eutheria</taxon>
        <taxon>Laurasiatheria</taxon>
        <taxon>Artiodactyla</taxon>
        <taxon>Tylopoda</taxon>
        <taxon>Camelidae</taxon>
        <taxon>Camelus</taxon>
    </lineage>
</organism>
<evidence type="ECO:0000256" key="1">
    <source>
        <dbReference type="ARBA" id="ARBA00005361"/>
    </source>
</evidence>